<evidence type="ECO:0000256" key="2">
    <source>
        <dbReference type="ARBA" id="ARBA00004651"/>
    </source>
</evidence>
<dbReference type="GO" id="GO:0009055">
    <property type="term" value="F:electron transfer activity"/>
    <property type="evidence" value="ECO:0007669"/>
    <property type="project" value="InterPro"/>
</dbReference>
<evidence type="ECO:0000313" key="15">
    <source>
        <dbReference type="EMBL" id="TPP07079.1"/>
    </source>
</evidence>
<evidence type="ECO:0000256" key="6">
    <source>
        <dbReference type="ARBA" id="ARBA00022692"/>
    </source>
</evidence>
<dbReference type="Gene3D" id="1.20.950.20">
    <property type="entry name" value="Transmembrane di-heme cytochromes, Chain C"/>
    <property type="match status" value="1"/>
</dbReference>
<evidence type="ECO:0000256" key="4">
    <source>
        <dbReference type="ARBA" id="ARBA00022475"/>
    </source>
</evidence>
<protein>
    <submittedName>
        <fullName evidence="15">Cytochrome b</fullName>
    </submittedName>
</protein>
<accession>A0A504TY29</accession>
<comment type="cofactor">
    <cofactor evidence="1">
        <name>heme b</name>
        <dbReference type="ChEBI" id="CHEBI:60344"/>
    </cofactor>
</comment>
<keyword evidence="10" id="KW-0408">Iron</keyword>
<evidence type="ECO:0000256" key="13">
    <source>
        <dbReference type="SAM" id="Phobius"/>
    </source>
</evidence>
<reference evidence="15 16" key="1">
    <citation type="submission" date="2019-06" db="EMBL/GenBank/DDBJ databases">
        <title>Rhizobium sp. CL12 isolated from roots of soybean.</title>
        <authorList>
            <person name="Wang C."/>
        </authorList>
    </citation>
    <scope>NUCLEOTIDE SEQUENCE [LARGE SCALE GENOMIC DNA]</scope>
    <source>
        <strain evidence="15 16">CL12</strain>
    </source>
</reference>
<evidence type="ECO:0000256" key="8">
    <source>
        <dbReference type="ARBA" id="ARBA00022982"/>
    </source>
</evidence>
<organism evidence="15 16">
    <name type="scientific">Rhizobium glycinendophyticum</name>
    <dbReference type="NCBI Taxonomy" id="2589807"/>
    <lineage>
        <taxon>Bacteria</taxon>
        <taxon>Pseudomonadati</taxon>
        <taxon>Pseudomonadota</taxon>
        <taxon>Alphaproteobacteria</taxon>
        <taxon>Hyphomicrobiales</taxon>
        <taxon>Rhizobiaceae</taxon>
        <taxon>Rhizobium/Agrobacterium group</taxon>
        <taxon>Rhizobium</taxon>
    </lineage>
</organism>
<evidence type="ECO:0000256" key="12">
    <source>
        <dbReference type="ARBA" id="ARBA00037975"/>
    </source>
</evidence>
<comment type="subcellular location">
    <subcellularLocation>
        <location evidence="2">Cell membrane</location>
        <topology evidence="2">Multi-pass membrane protein</topology>
    </subcellularLocation>
</comment>
<dbReference type="InterPro" id="IPR011577">
    <property type="entry name" value="Cyt_b561_bac/Ni-Hgenase"/>
</dbReference>
<evidence type="ECO:0000256" key="11">
    <source>
        <dbReference type="ARBA" id="ARBA00023136"/>
    </source>
</evidence>
<dbReference type="Pfam" id="PF01292">
    <property type="entry name" value="Ni_hydr_CYTB"/>
    <property type="match status" value="1"/>
</dbReference>
<dbReference type="OrthoDB" id="8156287at2"/>
<keyword evidence="5" id="KW-0349">Heme</keyword>
<evidence type="ECO:0000256" key="7">
    <source>
        <dbReference type="ARBA" id="ARBA00022723"/>
    </source>
</evidence>
<comment type="similarity">
    <text evidence="12">Belongs to the cytochrome b561 family.</text>
</comment>
<dbReference type="GO" id="GO:0005886">
    <property type="term" value="C:plasma membrane"/>
    <property type="evidence" value="ECO:0007669"/>
    <property type="project" value="UniProtKB-SubCell"/>
</dbReference>
<dbReference type="PANTHER" id="PTHR30529:SF6">
    <property type="entry name" value="BLL0291 PROTEIN"/>
    <property type="match status" value="1"/>
</dbReference>
<keyword evidence="8" id="KW-0249">Electron transport</keyword>
<dbReference type="SUPFAM" id="SSF81342">
    <property type="entry name" value="Transmembrane di-heme cytochromes"/>
    <property type="match status" value="1"/>
</dbReference>
<keyword evidence="11 13" id="KW-0472">Membrane</keyword>
<keyword evidence="7" id="KW-0479">Metal-binding</keyword>
<feature type="transmembrane region" description="Helical" evidence="13">
    <location>
        <begin position="101"/>
        <end position="120"/>
    </location>
</feature>
<dbReference type="AlphaFoldDB" id="A0A504TY29"/>
<dbReference type="GO" id="GO:0046872">
    <property type="term" value="F:metal ion binding"/>
    <property type="evidence" value="ECO:0007669"/>
    <property type="project" value="UniProtKB-KW"/>
</dbReference>
<evidence type="ECO:0000256" key="10">
    <source>
        <dbReference type="ARBA" id="ARBA00023004"/>
    </source>
</evidence>
<comment type="caution">
    <text evidence="15">The sequence shown here is derived from an EMBL/GenBank/DDBJ whole genome shotgun (WGS) entry which is preliminary data.</text>
</comment>
<dbReference type="PANTHER" id="PTHR30529">
    <property type="entry name" value="CYTOCHROME B561"/>
    <property type="match status" value="1"/>
</dbReference>
<gene>
    <name evidence="15" type="ORF">FJQ55_15585</name>
</gene>
<feature type="transmembrane region" description="Helical" evidence="13">
    <location>
        <begin position="55"/>
        <end position="75"/>
    </location>
</feature>
<dbReference type="GO" id="GO:0022904">
    <property type="term" value="P:respiratory electron transport chain"/>
    <property type="evidence" value="ECO:0007669"/>
    <property type="project" value="InterPro"/>
</dbReference>
<dbReference type="EMBL" id="VFYP01000002">
    <property type="protein sequence ID" value="TPP07079.1"/>
    <property type="molecule type" value="Genomic_DNA"/>
</dbReference>
<evidence type="ECO:0000256" key="1">
    <source>
        <dbReference type="ARBA" id="ARBA00001970"/>
    </source>
</evidence>
<keyword evidence="16" id="KW-1185">Reference proteome</keyword>
<keyword evidence="4" id="KW-1003">Cell membrane</keyword>
<proteinExistence type="inferred from homology"/>
<dbReference type="InterPro" id="IPR016174">
    <property type="entry name" value="Di-haem_cyt_TM"/>
</dbReference>
<sequence>MPALAPTSYSILQKALHWTMALLILFNLIFSDAMEEATEAYERGEVPSPEDLSSANIHAYVGIAVLCLGLIRLVVRLTRGAPDAPPEEPPVLRLAAKIAHWSFYALFILLPLSGIGKYYFGNDTAGFVHAGPLKLLMWVLIVVHIAAVLVHQFYWKTPIAQRMTKG</sequence>
<feature type="transmembrane region" description="Helical" evidence="13">
    <location>
        <begin position="135"/>
        <end position="155"/>
    </location>
</feature>
<keyword evidence="6 13" id="KW-0812">Transmembrane</keyword>
<dbReference type="RefSeq" id="WP_140829573.1">
    <property type="nucleotide sequence ID" value="NZ_VFYP01000002.1"/>
</dbReference>
<name>A0A504TY29_9HYPH</name>
<feature type="domain" description="Cytochrome b561 bacterial/Ni-hydrogenase" evidence="14">
    <location>
        <begin position="9"/>
        <end position="166"/>
    </location>
</feature>
<keyword evidence="9 13" id="KW-1133">Transmembrane helix</keyword>
<evidence type="ECO:0000259" key="14">
    <source>
        <dbReference type="Pfam" id="PF01292"/>
    </source>
</evidence>
<dbReference type="GO" id="GO:0020037">
    <property type="term" value="F:heme binding"/>
    <property type="evidence" value="ECO:0007669"/>
    <property type="project" value="TreeGrafter"/>
</dbReference>
<keyword evidence="3" id="KW-0813">Transport</keyword>
<evidence type="ECO:0000256" key="9">
    <source>
        <dbReference type="ARBA" id="ARBA00022989"/>
    </source>
</evidence>
<evidence type="ECO:0000313" key="16">
    <source>
        <dbReference type="Proteomes" id="UP000316429"/>
    </source>
</evidence>
<dbReference type="Proteomes" id="UP000316429">
    <property type="component" value="Unassembled WGS sequence"/>
</dbReference>
<dbReference type="InterPro" id="IPR052168">
    <property type="entry name" value="Cytochrome_b561_oxidase"/>
</dbReference>
<evidence type="ECO:0000256" key="5">
    <source>
        <dbReference type="ARBA" id="ARBA00022617"/>
    </source>
</evidence>
<evidence type="ECO:0000256" key="3">
    <source>
        <dbReference type="ARBA" id="ARBA00022448"/>
    </source>
</evidence>